<dbReference type="AlphaFoldDB" id="A0A7Y0S743"/>
<reference evidence="2 3" key="1">
    <citation type="submission" date="2020-04" db="EMBL/GenBank/DDBJ databases">
        <title>Whole-genome sequencing of Vibrio spp. from China reveals different genetic environments of blaCTX-M-14 among diverse lineages.</title>
        <authorList>
            <person name="Zheng Z."/>
            <person name="Ye L."/>
            <person name="Chen S."/>
        </authorList>
    </citation>
    <scope>NUCLEOTIDE SEQUENCE [LARGE SCALE GENOMIC DNA]</scope>
    <source>
        <strain evidence="2 3">Vb0574</strain>
    </source>
</reference>
<evidence type="ECO:0000313" key="2">
    <source>
        <dbReference type="EMBL" id="NMU27580.1"/>
    </source>
</evidence>
<dbReference type="CDD" id="cd20303">
    <property type="entry name" value="cupin_ChrR_1"/>
    <property type="match status" value="2"/>
</dbReference>
<dbReference type="RefSeq" id="WP_269665919.1">
    <property type="nucleotide sequence ID" value="NZ_CP138329.1"/>
</dbReference>
<dbReference type="InterPro" id="IPR014710">
    <property type="entry name" value="RmlC-like_jellyroll"/>
</dbReference>
<proteinExistence type="predicted"/>
<evidence type="ECO:0000259" key="1">
    <source>
        <dbReference type="Pfam" id="PF12973"/>
    </source>
</evidence>
<feature type="domain" description="ChrR-like cupin" evidence="1">
    <location>
        <begin position="8"/>
        <end position="110"/>
    </location>
</feature>
<gene>
    <name evidence="2" type="ORF">HKB21_18395</name>
</gene>
<organism evidence="2 3">
    <name type="scientific">Vibrio parahaemolyticus</name>
    <dbReference type="NCBI Taxonomy" id="670"/>
    <lineage>
        <taxon>Bacteria</taxon>
        <taxon>Pseudomonadati</taxon>
        <taxon>Pseudomonadota</taxon>
        <taxon>Gammaproteobacteria</taxon>
        <taxon>Vibrionales</taxon>
        <taxon>Vibrionaceae</taxon>
        <taxon>Vibrio</taxon>
    </lineage>
</organism>
<name>A0A7Y0S743_VIBPH</name>
<dbReference type="Pfam" id="PF12973">
    <property type="entry name" value="Cupin_7"/>
    <property type="match status" value="2"/>
</dbReference>
<dbReference type="InterPro" id="IPR025979">
    <property type="entry name" value="ChrR-like_cupin_dom"/>
</dbReference>
<comment type="caution">
    <text evidence="2">The sequence shown here is derived from an EMBL/GenBank/DDBJ whole genome shotgun (WGS) entry which is preliminary data.</text>
</comment>
<accession>A0A7Y0S743</accession>
<feature type="domain" description="ChrR-like cupin" evidence="1">
    <location>
        <begin position="118"/>
        <end position="214"/>
    </location>
</feature>
<dbReference type="Proteomes" id="UP000555836">
    <property type="component" value="Unassembled WGS sequence"/>
</dbReference>
<dbReference type="Gene3D" id="2.60.120.10">
    <property type="entry name" value="Jelly Rolls"/>
    <property type="match status" value="1"/>
</dbReference>
<dbReference type="InterPro" id="IPR011051">
    <property type="entry name" value="RmlC_Cupin_sf"/>
</dbReference>
<protein>
    <submittedName>
        <fullName evidence="2">Cupin</fullName>
    </submittedName>
</protein>
<dbReference type="EMBL" id="JABCLD010001806">
    <property type="protein sequence ID" value="NMU27580.1"/>
    <property type="molecule type" value="Genomic_DNA"/>
</dbReference>
<sequence length="218" mass="24735">MLNMDFSQRVVIETGSQNWVASPSQGVWRKPLEREAKESGHVTSVVKYEAGSRFSPHLHPYGEEILVLDGVFSDENGDYPAGSYLRNPPGSQHAPFSEKGCVILVKLNQFDPNDLKTVRINTRETEWLPGIGGLQVMPLHDFKHEHVALVKWPKGEKFQPHKHFGGEEIFVLSGEFRDELGIYPTHTWLRSPHMSEHFPFVEEETVTWVKTGHLPLGS</sequence>
<dbReference type="SUPFAM" id="SSF51182">
    <property type="entry name" value="RmlC-like cupins"/>
    <property type="match status" value="2"/>
</dbReference>
<evidence type="ECO:0000313" key="3">
    <source>
        <dbReference type="Proteomes" id="UP000555836"/>
    </source>
</evidence>